<dbReference type="SMART" id="SM00291">
    <property type="entry name" value="ZnF_ZZ"/>
    <property type="match status" value="1"/>
</dbReference>
<dbReference type="Proteomes" id="UP001367676">
    <property type="component" value="Unassembled WGS sequence"/>
</dbReference>
<comment type="catalytic activity">
    <reaction evidence="16">
        <text>L-lysyl-[protein] + acetyl-CoA = N(6)-acetyl-L-lysyl-[protein] + CoA + H(+)</text>
        <dbReference type="Rhea" id="RHEA:45948"/>
        <dbReference type="Rhea" id="RHEA-COMP:9752"/>
        <dbReference type="Rhea" id="RHEA-COMP:10731"/>
        <dbReference type="ChEBI" id="CHEBI:15378"/>
        <dbReference type="ChEBI" id="CHEBI:29969"/>
        <dbReference type="ChEBI" id="CHEBI:57287"/>
        <dbReference type="ChEBI" id="CHEBI:57288"/>
        <dbReference type="ChEBI" id="CHEBI:61930"/>
        <dbReference type="EC" id="2.3.1.48"/>
    </reaction>
</comment>
<dbReference type="SMART" id="SM00551">
    <property type="entry name" value="ZnF_TAZ"/>
    <property type="match status" value="1"/>
</dbReference>
<evidence type="ECO:0000256" key="10">
    <source>
        <dbReference type="ARBA" id="ARBA00023015"/>
    </source>
</evidence>
<dbReference type="GO" id="GO:0004402">
    <property type="term" value="F:histone acetyltransferase activity"/>
    <property type="evidence" value="ECO:0007669"/>
    <property type="project" value="InterPro"/>
</dbReference>
<dbReference type="InterPro" id="IPR031162">
    <property type="entry name" value="CBP_P300_HAT"/>
</dbReference>
<dbReference type="GO" id="GO:0005667">
    <property type="term" value="C:transcription regulator complex"/>
    <property type="evidence" value="ECO:0007669"/>
    <property type="project" value="TreeGrafter"/>
</dbReference>
<dbReference type="SMART" id="SM00297">
    <property type="entry name" value="BROMO"/>
    <property type="match status" value="1"/>
</dbReference>
<evidence type="ECO:0000313" key="23">
    <source>
        <dbReference type="Proteomes" id="UP001367676"/>
    </source>
</evidence>
<dbReference type="AlphaFoldDB" id="A0AAN9Y7K6"/>
<sequence>MNFIHKFSKILQRLCKQEESIPFKTSACDSSESTTSEEIDLIVVRTRLSSGYYNSDPWLFVNDVWLIFDYARMYNSPSSKVYKCCDILTEIFDRKINPVMRKLGYCCGRRYVFLPQILHCSGNKTCRIRKNSNYYEDSDERMFAKKKNDVYQEESFIKCIHCSRKFHQICVLFVEQIHKDRFSCDSCNPEAKTLRQSQLDDYAAKRLQTTELSDRIERRIHKYLFRKGVKSENVTVRVASCLKKKFEVKPEMKKRFASNGLFPEKFPFTAKAILVFQKLENIDVCVFGIHVQEYDSDCPSPNSKKAYISYLDSVHFFHPKEIRSRIYHQIFLGYLEHVKNLGFTSVHIWASPPSQGDDYMFYRHPPHQKLPDHERLRQWYENILKRGLAENIILKNEDVMECVITGKYSILDVPYFENDFWTNFMEENLKTDAPEDLHSNPIRDPDPIISCDLMDGRENFLLLSRECNYEFSSLRRAKFSSIILLYELHSRNYEKFTYTCNLCESSLQLRYHCIVCDDFDLCVSCWSKNNHDHEMQVLKENELIKTIKPVDQSNKNEVQNSQESSMKKCIEALIHACLCRDNGCQIFGCMRMKRVVNHFKVCHVRIHGTCPICKQLISVCWYHAKNCPDSNCIIPPCSTIKSKLRLVAETPKSQ</sequence>
<dbReference type="InterPro" id="IPR001487">
    <property type="entry name" value="Bromodomain"/>
</dbReference>
<dbReference type="InterPro" id="IPR000433">
    <property type="entry name" value="Znf_ZZ"/>
</dbReference>
<keyword evidence="6 18" id="KW-0479">Metal-binding</keyword>
<evidence type="ECO:0000313" key="22">
    <source>
        <dbReference type="EMBL" id="KAK7598131.1"/>
    </source>
</evidence>
<dbReference type="GO" id="GO:0003713">
    <property type="term" value="F:transcription coactivator activity"/>
    <property type="evidence" value="ECO:0007669"/>
    <property type="project" value="TreeGrafter"/>
</dbReference>
<evidence type="ECO:0000256" key="4">
    <source>
        <dbReference type="ARBA" id="ARBA00022481"/>
    </source>
</evidence>
<evidence type="ECO:0000256" key="18">
    <source>
        <dbReference type="PROSITE-ProRule" id="PRU00203"/>
    </source>
</evidence>
<evidence type="ECO:0000259" key="19">
    <source>
        <dbReference type="PROSITE" id="PS50014"/>
    </source>
</evidence>
<dbReference type="InterPro" id="IPR056484">
    <property type="entry name" value="PHD_P300"/>
</dbReference>
<evidence type="ECO:0000256" key="13">
    <source>
        <dbReference type="ARBA" id="ARBA00023163"/>
    </source>
</evidence>
<dbReference type="SUPFAM" id="SSF57903">
    <property type="entry name" value="FYVE/PHD zinc finger"/>
    <property type="match status" value="1"/>
</dbReference>
<feature type="domain" description="Bromo" evidence="19">
    <location>
        <begin position="37"/>
        <end position="82"/>
    </location>
</feature>
<dbReference type="Pfam" id="PF02135">
    <property type="entry name" value="zf-TAZ"/>
    <property type="match status" value="1"/>
</dbReference>
<reference evidence="22 23" key="1">
    <citation type="submission" date="2024-03" db="EMBL/GenBank/DDBJ databases">
        <title>Adaptation during the transition from Ophiocordyceps entomopathogen to insect associate is accompanied by gene loss and intensified selection.</title>
        <authorList>
            <person name="Ward C.M."/>
            <person name="Onetto C.A."/>
            <person name="Borneman A.R."/>
        </authorList>
    </citation>
    <scope>NUCLEOTIDE SEQUENCE [LARGE SCALE GENOMIC DNA]</scope>
    <source>
        <strain evidence="22">AWRI1</strain>
        <tissue evidence="22">Single Adult Female</tissue>
    </source>
</reference>
<dbReference type="GO" id="GO:0008270">
    <property type="term" value="F:zinc ion binding"/>
    <property type="evidence" value="ECO:0007669"/>
    <property type="project" value="UniProtKB-KW"/>
</dbReference>
<evidence type="ECO:0000256" key="12">
    <source>
        <dbReference type="ARBA" id="ARBA00023159"/>
    </source>
</evidence>
<evidence type="ECO:0000256" key="1">
    <source>
        <dbReference type="ARBA" id="ARBA00002581"/>
    </source>
</evidence>
<keyword evidence="11 17" id="KW-0103">Bromodomain</keyword>
<dbReference type="Pfam" id="PF06001">
    <property type="entry name" value="RING_CBP-p300"/>
    <property type="match status" value="1"/>
</dbReference>
<dbReference type="EC" id="2.3.1.48" evidence="3"/>
<gene>
    <name evidence="22" type="ORF">V9T40_006366</name>
</gene>
<dbReference type="GO" id="GO:0031490">
    <property type="term" value="F:chromatin DNA binding"/>
    <property type="evidence" value="ECO:0007669"/>
    <property type="project" value="TreeGrafter"/>
</dbReference>
<name>A0AAN9Y7K6_9HEMI</name>
<keyword evidence="15" id="KW-0012">Acyltransferase</keyword>
<dbReference type="Gene3D" id="1.20.920.10">
    <property type="entry name" value="Bromodomain-like"/>
    <property type="match status" value="1"/>
</dbReference>
<dbReference type="SUPFAM" id="SSF57850">
    <property type="entry name" value="RING/U-box"/>
    <property type="match status" value="1"/>
</dbReference>
<evidence type="ECO:0000256" key="7">
    <source>
        <dbReference type="ARBA" id="ARBA00022771"/>
    </source>
</evidence>
<keyword evidence="13" id="KW-0804">Transcription</keyword>
<dbReference type="Pfam" id="PF00439">
    <property type="entry name" value="Bromodomain"/>
    <property type="match status" value="1"/>
</dbReference>
<keyword evidence="10" id="KW-0805">Transcription regulation</keyword>
<organism evidence="22 23">
    <name type="scientific">Parthenolecanium corni</name>
    <dbReference type="NCBI Taxonomy" id="536013"/>
    <lineage>
        <taxon>Eukaryota</taxon>
        <taxon>Metazoa</taxon>
        <taxon>Ecdysozoa</taxon>
        <taxon>Arthropoda</taxon>
        <taxon>Hexapoda</taxon>
        <taxon>Insecta</taxon>
        <taxon>Pterygota</taxon>
        <taxon>Neoptera</taxon>
        <taxon>Paraneoptera</taxon>
        <taxon>Hemiptera</taxon>
        <taxon>Sternorrhyncha</taxon>
        <taxon>Coccoidea</taxon>
        <taxon>Coccidae</taxon>
        <taxon>Parthenolecanium</taxon>
    </lineage>
</organism>
<dbReference type="InterPro" id="IPR013083">
    <property type="entry name" value="Znf_RING/FYVE/PHD"/>
</dbReference>
<dbReference type="PROSITE" id="PS50014">
    <property type="entry name" value="BROMODOMAIN_2"/>
    <property type="match status" value="1"/>
</dbReference>
<evidence type="ECO:0000259" key="20">
    <source>
        <dbReference type="PROSITE" id="PS50134"/>
    </source>
</evidence>
<dbReference type="PROSITE" id="PS51727">
    <property type="entry name" value="CBP_P300_HAT"/>
    <property type="match status" value="1"/>
</dbReference>
<dbReference type="PANTHER" id="PTHR13808">
    <property type="entry name" value="CBP/P300-RELATED"/>
    <property type="match status" value="1"/>
</dbReference>
<evidence type="ECO:0000256" key="11">
    <source>
        <dbReference type="ARBA" id="ARBA00023117"/>
    </source>
</evidence>
<comment type="function">
    <text evidence="1">Acetyltransferase enzyme. Acetylates histones, giving a specific tag for transcriptional activation.</text>
</comment>
<feature type="zinc finger region" description="TAZ-type" evidence="18">
    <location>
        <begin position="559"/>
        <end position="640"/>
    </location>
</feature>
<accession>A0AAN9Y7K6</accession>
<dbReference type="GO" id="GO:0000123">
    <property type="term" value="C:histone acetyltransferase complex"/>
    <property type="evidence" value="ECO:0007669"/>
    <property type="project" value="TreeGrafter"/>
</dbReference>
<evidence type="ECO:0000259" key="21">
    <source>
        <dbReference type="PROSITE" id="PS51727"/>
    </source>
</evidence>
<evidence type="ECO:0000256" key="15">
    <source>
        <dbReference type="ARBA" id="ARBA00023315"/>
    </source>
</evidence>
<evidence type="ECO:0000256" key="8">
    <source>
        <dbReference type="ARBA" id="ARBA00022833"/>
    </source>
</evidence>
<proteinExistence type="predicted"/>
<dbReference type="Gene3D" id="1.20.1020.10">
    <property type="entry name" value="TAZ domain"/>
    <property type="match status" value="1"/>
</dbReference>
<dbReference type="InterPro" id="IPR011011">
    <property type="entry name" value="Znf_FYVE_PHD"/>
</dbReference>
<evidence type="ECO:0000256" key="16">
    <source>
        <dbReference type="ARBA" id="ARBA00048017"/>
    </source>
</evidence>
<dbReference type="EMBL" id="JBBCAQ010000014">
    <property type="protein sequence ID" value="KAK7598131.1"/>
    <property type="molecule type" value="Genomic_DNA"/>
</dbReference>
<evidence type="ECO:0000256" key="17">
    <source>
        <dbReference type="PROSITE-ProRule" id="PRU00035"/>
    </source>
</evidence>
<dbReference type="Pfam" id="PF23570">
    <property type="entry name" value="PHD_P300"/>
    <property type="match status" value="1"/>
</dbReference>
<dbReference type="InterPro" id="IPR043145">
    <property type="entry name" value="Znf_ZZ_sf"/>
</dbReference>
<dbReference type="PROSITE" id="PS50134">
    <property type="entry name" value="ZF_TAZ"/>
    <property type="match status" value="1"/>
</dbReference>
<dbReference type="PANTHER" id="PTHR13808:SF1">
    <property type="entry name" value="HISTONE ACETYLTRANSFERASE"/>
    <property type="match status" value="1"/>
</dbReference>
<protein>
    <recommendedName>
        <fullName evidence="3">histone acetyltransferase</fullName>
        <ecNumber evidence="3">2.3.1.48</ecNumber>
    </recommendedName>
</protein>
<dbReference type="InterPro" id="IPR035898">
    <property type="entry name" value="TAZ_dom_sf"/>
</dbReference>
<dbReference type="InterPro" id="IPR013178">
    <property type="entry name" value="Histone_AcTrfase_Rtt109/CBP"/>
</dbReference>
<evidence type="ECO:0000256" key="14">
    <source>
        <dbReference type="ARBA" id="ARBA00023242"/>
    </source>
</evidence>
<evidence type="ECO:0000256" key="9">
    <source>
        <dbReference type="ARBA" id="ARBA00022853"/>
    </source>
</evidence>
<feature type="domain" description="CBP/p300-type HAT" evidence="21">
    <location>
        <begin position="201"/>
        <end position="611"/>
    </location>
</feature>
<dbReference type="GO" id="GO:0045944">
    <property type="term" value="P:positive regulation of transcription by RNA polymerase II"/>
    <property type="evidence" value="ECO:0007669"/>
    <property type="project" value="TreeGrafter"/>
</dbReference>
<keyword evidence="7 18" id="KW-0863">Zinc-finger</keyword>
<comment type="caution">
    <text evidence="22">The sequence shown here is derived from an EMBL/GenBank/DDBJ whole genome shotgun (WGS) entry which is preliminary data.</text>
</comment>
<keyword evidence="14" id="KW-0539">Nucleus</keyword>
<feature type="domain" description="TAZ-type" evidence="20">
    <location>
        <begin position="559"/>
        <end position="640"/>
    </location>
</feature>
<dbReference type="InterPro" id="IPR036427">
    <property type="entry name" value="Bromodomain-like_sf"/>
</dbReference>
<dbReference type="GO" id="GO:0140297">
    <property type="term" value="F:DNA-binding transcription factor binding"/>
    <property type="evidence" value="ECO:0007669"/>
    <property type="project" value="UniProtKB-ARBA"/>
</dbReference>
<dbReference type="Gene3D" id="3.30.40.10">
    <property type="entry name" value="Zinc/RING finger domain, C3HC4 (zinc finger)"/>
    <property type="match status" value="1"/>
</dbReference>
<keyword evidence="4" id="KW-0488">Methylation</keyword>
<keyword evidence="8 18" id="KW-0862">Zinc</keyword>
<comment type="subcellular location">
    <subcellularLocation>
        <location evidence="2">Nucleus</location>
    </subcellularLocation>
</comment>
<dbReference type="SUPFAM" id="SSF47370">
    <property type="entry name" value="Bromodomain"/>
    <property type="match status" value="1"/>
</dbReference>
<keyword evidence="9" id="KW-0156">Chromatin regulator</keyword>
<keyword evidence="23" id="KW-1185">Reference proteome</keyword>
<keyword evidence="12" id="KW-0010">Activator</keyword>
<dbReference type="Gene3D" id="3.30.60.90">
    <property type="match status" value="1"/>
</dbReference>
<dbReference type="Pfam" id="PF00569">
    <property type="entry name" value="ZZ"/>
    <property type="match status" value="1"/>
</dbReference>
<dbReference type="InterPro" id="IPR010303">
    <property type="entry name" value="RING_CBP-p300"/>
</dbReference>
<evidence type="ECO:0000256" key="6">
    <source>
        <dbReference type="ARBA" id="ARBA00022723"/>
    </source>
</evidence>
<dbReference type="SUPFAM" id="SSF57933">
    <property type="entry name" value="TAZ domain"/>
    <property type="match status" value="1"/>
</dbReference>
<dbReference type="PROSITE" id="PS01357">
    <property type="entry name" value="ZF_ZZ_1"/>
    <property type="match status" value="1"/>
</dbReference>
<dbReference type="Pfam" id="PF08214">
    <property type="entry name" value="HAT_KAT11"/>
    <property type="match status" value="1"/>
</dbReference>
<dbReference type="GO" id="GO:0005634">
    <property type="term" value="C:nucleus"/>
    <property type="evidence" value="ECO:0007669"/>
    <property type="project" value="UniProtKB-SubCell"/>
</dbReference>
<evidence type="ECO:0000256" key="2">
    <source>
        <dbReference type="ARBA" id="ARBA00004123"/>
    </source>
</evidence>
<dbReference type="InterPro" id="IPR000197">
    <property type="entry name" value="Znf_TAZ"/>
</dbReference>
<keyword evidence="5" id="KW-0808">Transferase</keyword>
<evidence type="ECO:0000256" key="5">
    <source>
        <dbReference type="ARBA" id="ARBA00022679"/>
    </source>
</evidence>
<evidence type="ECO:0000256" key="3">
    <source>
        <dbReference type="ARBA" id="ARBA00013184"/>
    </source>
</evidence>
<dbReference type="SMART" id="SM01250">
    <property type="entry name" value="KAT11"/>
    <property type="match status" value="1"/>
</dbReference>